<sequence length="83" mass="8570">MDLTAPVVLPASEFTNDDGAEVASFPTLGPFSYTNLYVNGMMQGGGSFRATPTALTLNAGDGTIMAGTPIVLEVMNFTAVPLL</sequence>
<dbReference type="Proteomes" id="UP000247476">
    <property type="component" value="Unassembled WGS sequence"/>
</dbReference>
<protein>
    <recommendedName>
        <fullName evidence="1">DUF4183 domain-containing protein</fullName>
    </recommendedName>
</protein>
<dbReference type="OrthoDB" id="2476785at2"/>
<dbReference type="AlphaFoldDB" id="A0A2V5K2S9"/>
<name>A0A2V5K2S9_9BACL</name>
<feature type="domain" description="DUF4183" evidence="1">
    <location>
        <begin position="11"/>
        <end position="74"/>
    </location>
</feature>
<dbReference type="RefSeq" id="WP_110841252.1">
    <property type="nucleotide sequence ID" value="NZ_QJVJ01000007.1"/>
</dbReference>
<evidence type="ECO:0000313" key="3">
    <source>
        <dbReference type="Proteomes" id="UP000247476"/>
    </source>
</evidence>
<accession>A0A2V5K2S9</accession>
<proteinExistence type="predicted"/>
<comment type="caution">
    <text evidence="2">The sequence shown here is derived from an EMBL/GenBank/DDBJ whole genome shotgun (WGS) entry which is preliminary data.</text>
</comment>
<evidence type="ECO:0000313" key="2">
    <source>
        <dbReference type="EMBL" id="PYI53481.1"/>
    </source>
</evidence>
<dbReference type="InterPro" id="IPR025237">
    <property type="entry name" value="DUF4183"/>
</dbReference>
<dbReference type="EMBL" id="QJVJ01000007">
    <property type="protein sequence ID" value="PYI53481.1"/>
    <property type="molecule type" value="Genomic_DNA"/>
</dbReference>
<reference evidence="2 3" key="1">
    <citation type="submission" date="2018-05" db="EMBL/GenBank/DDBJ databases">
        <title>Paenibacillus flagellatus sp. nov., isolated from selenium mineral soil.</title>
        <authorList>
            <person name="Dai X."/>
        </authorList>
    </citation>
    <scope>NUCLEOTIDE SEQUENCE [LARGE SCALE GENOMIC DNA]</scope>
    <source>
        <strain evidence="2 3">DXL2</strain>
    </source>
</reference>
<organism evidence="2 3">
    <name type="scientific">Paenibacillus flagellatus</name>
    <dbReference type="NCBI Taxonomy" id="2211139"/>
    <lineage>
        <taxon>Bacteria</taxon>
        <taxon>Bacillati</taxon>
        <taxon>Bacillota</taxon>
        <taxon>Bacilli</taxon>
        <taxon>Bacillales</taxon>
        <taxon>Paenibacillaceae</taxon>
        <taxon>Paenibacillus</taxon>
    </lineage>
</organism>
<evidence type="ECO:0000259" key="1">
    <source>
        <dbReference type="Pfam" id="PF13799"/>
    </source>
</evidence>
<keyword evidence="3" id="KW-1185">Reference proteome</keyword>
<dbReference type="Pfam" id="PF13799">
    <property type="entry name" value="DUF4183"/>
    <property type="match status" value="1"/>
</dbReference>
<gene>
    <name evidence="2" type="ORF">DLM86_17060</name>
</gene>